<reference evidence="2 3" key="1">
    <citation type="journal article" date="2020" name="Int. J. Syst. Evol. Microbiol.">
        <title>Description and complete genome sequences of Bradyrhizobium symbiodeficiens sp. nov., a non-symbiotic bacterium associated with legumes native to Canada.</title>
        <authorList>
            <person name="Bromfield E.S.P."/>
            <person name="Cloutier S."/>
            <person name="Nguyen H.D.T."/>
        </authorList>
    </citation>
    <scope>NUCLEOTIDE SEQUENCE [LARGE SCALE GENOMIC DNA]</scope>
    <source>
        <strain evidence="2 3">101S1MB</strain>
    </source>
</reference>
<dbReference type="RefSeq" id="WP_244637534.1">
    <property type="nucleotide sequence ID" value="NZ_CP050066.2"/>
</dbReference>
<sequence>MQPEHTVDAGFDQLLAQDALPDHAGRAEDDASHPDVPKGIAAHAATALSQGYTGRRFRVIRAILT</sequence>
<dbReference type="AlphaFoldDB" id="A0AAJ6MN50"/>
<name>A0AAJ6MN50_9BRAD</name>
<protein>
    <submittedName>
        <fullName evidence="2">Uncharacterized protein</fullName>
    </submittedName>
</protein>
<evidence type="ECO:0000313" key="3">
    <source>
        <dbReference type="Proteomes" id="UP000500895"/>
    </source>
</evidence>
<gene>
    <name evidence="2" type="ORF">HAV00_33150</name>
</gene>
<dbReference type="Proteomes" id="UP000500895">
    <property type="component" value="Chromosome"/>
</dbReference>
<accession>A0AAJ6MN50</accession>
<dbReference type="EMBL" id="CP050066">
    <property type="protein sequence ID" value="WWE92055.1"/>
    <property type="molecule type" value="Genomic_DNA"/>
</dbReference>
<evidence type="ECO:0000313" key="2">
    <source>
        <dbReference type="EMBL" id="WWE92055.1"/>
    </source>
</evidence>
<organism evidence="2 3">
    <name type="scientific">Bradyrhizobium symbiodeficiens</name>
    <dbReference type="NCBI Taxonomy" id="1404367"/>
    <lineage>
        <taxon>Bacteria</taxon>
        <taxon>Pseudomonadati</taxon>
        <taxon>Pseudomonadota</taxon>
        <taxon>Alphaproteobacteria</taxon>
        <taxon>Hyphomicrobiales</taxon>
        <taxon>Nitrobacteraceae</taxon>
        <taxon>Bradyrhizobium</taxon>
    </lineage>
</organism>
<feature type="compositionally biased region" description="Basic and acidic residues" evidence="1">
    <location>
        <begin position="20"/>
        <end position="36"/>
    </location>
</feature>
<evidence type="ECO:0000256" key="1">
    <source>
        <dbReference type="SAM" id="MobiDB-lite"/>
    </source>
</evidence>
<feature type="region of interest" description="Disordered" evidence="1">
    <location>
        <begin position="18"/>
        <end position="37"/>
    </location>
</feature>
<proteinExistence type="predicted"/>